<dbReference type="SUPFAM" id="SSF63380">
    <property type="entry name" value="Riboflavin synthase domain-like"/>
    <property type="match status" value="1"/>
</dbReference>
<dbReference type="EC" id="1.18.1.2" evidence="2"/>
<evidence type="ECO:0000256" key="1">
    <source>
        <dbReference type="ARBA" id="ARBA00008312"/>
    </source>
</evidence>
<evidence type="ECO:0000256" key="4">
    <source>
        <dbReference type="ARBA" id="ARBA00034078"/>
    </source>
</evidence>
<dbReference type="Gene3D" id="2.40.30.10">
    <property type="entry name" value="Translation factors"/>
    <property type="match status" value="1"/>
</dbReference>
<dbReference type="InterPro" id="IPR008333">
    <property type="entry name" value="Cbr1-like_FAD-bd_dom"/>
</dbReference>
<dbReference type="CDD" id="cd06195">
    <property type="entry name" value="FNR1"/>
    <property type="match status" value="1"/>
</dbReference>
<comment type="caution">
    <text evidence="7">The sequence shown here is derived from an EMBL/GenBank/DDBJ whole genome shotgun (WGS) entry which is preliminary data.</text>
</comment>
<keyword evidence="3" id="KW-0547">Nucleotide-binding</keyword>
<dbReference type="InterPro" id="IPR039261">
    <property type="entry name" value="FNR_nucleotide-bd"/>
</dbReference>
<dbReference type="SUPFAM" id="SSF52343">
    <property type="entry name" value="Ferredoxin reductase-like, C-terminal NADP-linked domain"/>
    <property type="match status" value="1"/>
</dbReference>
<dbReference type="EMBL" id="AAOW01000023">
    <property type="protein sequence ID" value="EAR60148.1"/>
    <property type="molecule type" value="Genomic_DNA"/>
</dbReference>
<dbReference type="PROSITE" id="PS51384">
    <property type="entry name" value="FAD_FR"/>
    <property type="match status" value="1"/>
</dbReference>
<evidence type="ECO:0000256" key="5">
    <source>
        <dbReference type="ARBA" id="ARBA00047776"/>
    </source>
</evidence>
<accession>A0A7U8GRE0</accession>
<dbReference type="PRINTS" id="PR00410">
    <property type="entry name" value="PHEHYDRXLASE"/>
</dbReference>
<evidence type="ECO:0000259" key="6">
    <source>
        <dbReference type="PROSITE" id="PS51384"/>
    </source>
</evidence>
<keyword evidence="8" id="KW-1185">Reference proteome</keyword>
<dbReference type="PANTHER" id="PTHR47354">
    <property type="entry name" value="NADH OXIDOREDUCTASE HCR"/>
    <property type="match status" value="1"/>
</dbReference>
<dbReference type="RefSeq" id="WP_007019435.1">
    <property type="nucleotide sequence ID" value="NZ_CH724125.1"/>
</dbReference>
<protein>
    <recommendedName>
        <fullName evidence="2">ferredoxin--NADP(+) reductase</fullName>
        <ecNumber evidence="2">1.18.1.2</ecNumber>
    </recommendedName>
</protein>
<dbReference type="InterPro" id="IPR033892">
    <property type="entry name" value="FNR_bac"/>
</dbReference>
<evidence type="ECO:0000256" key="2">
    <source>
        <dbReference type="ARBA" id="ARBA00013223"/>
    </source>
</evidence>
<dbReference type="InterPro" id="IPR017927">
    <property type="entry name" value="FAD-bd_FR_type"/>
</dbReference>
<dbReference type="AlphaFoldDB" id="A0A7U8GRE0"/>
<dbReference type="InterPro" id="IPR001709">
    <property type="entry name" value="Flavoprot_Pyr_Nucl_cyt_Rdtase"/>
</dbReference>
<comment type="cofactor">
    <cofactor evidence="4">
        <name>[2Fe-2S] cluster</name>
        <dbReference type="ChEBI" id="CHEBI:190135"/>
    </cofactor>
</comment>
<dbReference type="OrthoDB" id="4258484at2"/>
<dbReference type="InterPro" id="IPR050415">
    <property type="entry name" value="MRET"/>
</dbReference>
<sequence length="248" mass="27835">MLMNTATSLTLIDKKYLSPRSLELSYQSDKPLKYLAGQFYSLRFPCGDGFKSRSYSVVNNKRADQNEEFTLSFVITLVEGGAASEYFRSAKPGSEIEASGPFGNLVLPRSNPKRFILIATGAGVAPYRSMLDELTNRLHAEPELKTELILGVRNREELLYGEEFKALSAREERFGFNAVFSRENNNLAEGEFSGHVTELYTLLEASPNDDMIYLCGHPQMIDDSVSFFENLGFSAANLKREKYLFSAI</sequence>
<dbReference type="PANTHER" id="PTHR47354:SF5">
    <property type="entry name" value="PROTEIN RFBI"/>
    <property type="match status" value="1"/>
</dbReference>
<dbReference type="InterPro" id="IPR017938">
    <property type="entry name" value="Riboflavin_synthase-like_b-brl"/>
</dbReference>
<evidence type="ECO:0000313" key="7">
    <source>
        <dbReference type="EMBL" id="EAR60148.1"/>
    </source>
</evidence>
<organism evidence="7 8">
    <name type="scientific">Neptuniibacter caesariensis</name>
    <dbReference type="NCBI Taxonomy" id="207954"/>
    <lineage>
        <taxon>Bacteria</taxon>
        <taxon>Pseudomonadati</taxon>
        <taxon>Pseudomonadota</taxon>
        <taxon>Gammaproteobacteria</taxon>
        <taxon>Oceanospirillales</taxon>
        <taxon>Oceanospirillaceae</taxon>
        <taxon>Neptuniibacter</taxon>
    </lineage>
</organism>
<comment type="similarity">
    <text evidence="1">Belongs to the ferredoxin--NADP reductase type 1 family.</text>
</comment>
<dbReference type="GO" id="GO:0000166">
    <property type="term" value="F:nucleotide binding"/>
    <property type="evidence" value="ECO:0007669"/>
    <property type="project" value="UniProtKB-KW"/>
</dbReference>
<evidence type="ECO:0000256" key="3">
    <source>
        <dbReference type="ARBA" id="ARBA00022741"/>
    </source>
</evidence>
<proteinExistence type="inferred from homology"/>
<dbReference type="Pfam" id="PF00970">
    <property type="entry name" value="FAD_binding_6"/>
    <property type="match status" value="1"/>
</dbReference>
<evidence type="ECO:0000313" key="8">
    <source>
        <dbReference type="Proteomes" id="UP000002171"/>
    </source>
</evidence>
<dbReference type="GO" id="GO:0004324">
    <property type="term" value="F:ferredoxin-NADP+ reductase activity"/>
    <property type="evidence" value="ECO:0007669"/>
    <property type="project" value="UniProtKB-EC"/>
</dbReference>
<reference evidence="7 8" key="1">
    <citation type="submission" date="2006-02" db="EMBL/GenBank/DDBJ databases">
        <authorList>
            <person name="Pinhassi J."/>
            <person name="Pedros-Alio C."/>
            <person name="Ferriera S."/>
            <person name="Johnson J."/>
            <person name="Kravitz S."/>
            <person name="Halpern A."/>
            <person name="Remington K."/>
            <person name="Beeson K."/>
            <person name="Tran B."/>
            <person name="Rogers Y.-H."/>
            <person name="Friedman R."/>
            <person name="Venter J.C."/>
        </authorList>
    </citation>
    <scope>NUCLEOTIDE SEQUENCE [LARGE SCALE GENOMIC DNA]</scope>
    <source>
        <strain evidence="7 8">MED92</strain>
    </source>
</reference>
<name>A0A7U8GRE0_NEPCE</name>
<dbReference type="PRINTS" id="PR00371">
    <property type="entry name" value="FPNCR"/>
</dbReference>
<dbReference type="Gene3D" id="3.40.50.80">
    <property type="entry name" value="Nucleotide-binding domain of ferredoxin-NADP reductase (FNR) module"/>
    <property type="match status" value="1"/>
</dbReference>
<gene>
    <name evidence="7" type="ORF">MED92_08832</name>
</gene>
<comment type="catalytic activity">
    <reaction evidence="5">
        <text>2 reduced [2Fe-2S]-[ferredoxin] + NADP(+) + H(+) = 2 oxidized [2Fe-2S]-[ferredoxin] + NADPH</text>
        <dbReference type="Rhea" id="RHEA:20125"/>
        <dbReference type="Rhea" id="RHEA-COMP:10000"/>
        <dbReference type="Rhea" id="RHEA-COMP:10001"/>
        <dbReference type="ChEBI" id="CHEBI:15378"/>
        <dbReference type="ChEBI" id="CHEBI:33737"/>
        <dbReference type="ChEBI" id="CHEBI:33738"/>
        <dbReference type="ChEBI" id="CHEBI:57783"/>
        <dbReference type="ChEBI" id="CHEBI:58349"/>
        <dbReference type="EC" id="1.18.1.2"/>
    </reaction>
</comment>
<dbReference type="Pfam" id="PF00175">
    <property type="entry name" value="NAD_binding_1"/>
    <property type="match status" value="1"/>
</dbReference>
<feature type="domain" description="FAD-binding FR-type" evidence="6">
    <location>
        <begin position="4"/>
        <end position="108"/>
    </location>
</feature>
<dbReference type="Proteomes" id="UP000002171">
    <property type="component" value="Unassembled WGS sequence"/>
</dbReference>
<dbReference type="InterPro" id="IPR001433">
    <property type="entry name" value="OxRdtase_FAD/NAD-bd"/>
</dbReference>